<gene>
    <name evidence="3" type="ORF">FWILDA_LOCUS5781</name>
</gene>
<proteinExistence type="predicted"/>
<evidence type="ECO:0000256" key="1">
    <source>
        <dbReference type="SAM" id="MobiDB-lite"/>
    </source>
</evidence>
<sequence>MEMIEPTRQYEMEISSYTLHSPLSPQSPHTPPLSPPSPYQDSYTFHSKQIDKPKANNPLVDLIETEKKYVTDLKCLLQQVTASWSRDNLPPPELDLMFRHIEIIYKQNKKFYSKLAKIGSSPLLARDLGDTLMSWVDDMVGPYTKYAENFRLDFDSWPEIEENSILQQTLNEISAEKNQPVSLDYFFDMPLKRLHYYKNLYMRLYRSTEPGRADHSLLLSANEQIDHLLEMEREIKEAAATYPISDSLVVISEDVSLLMISPVAEDVSSAVILPDVVGYEQDNISIESPSTTSQNISSPVDFNIKKNWTLEDLENQLDTSKTRDLFTKLPKIVNFSLLSTNLPFKREIVLHDDFIIEITESMNSMDLSHINVHMFLLSDLLLICQLITQEEKQEFFLEKDMRLLYPPLSTKHLVIKDVSDGQEEMLELTVLQKEMIVIYVDTKEVKDDWLSEVTKSINLSFNGNEKPQLGIDLKAARKYDNNSQLSLSPMSSNAIIRSPSVGNLISKAHLKSPSPLWSGGVMSLNSQSSSLAPSSPGSGSTYLPIARSLTPDPPRNVGGNYPGDYVPFAKGNEQGTGQGRLSDPISPLVINNKLNAGLRERSNSLASLASVMSIAVTRETIFRSSACEVFTWVNGEWKPLTKKDKCIVEVRMTAQNKGCWAIILGSSNRMVLNAWIYSTTTLHREDANSVSISCEMGQRREYYKIDTVDSTESDQFIDSLLKVKDNASLNVSPGFISRSSSLQKIEPLREVEQTSTPIMETRCRVFLQNDHGVWTNLGWGSMKLSLETPSHRKRVIVNSDKKTKTIIDAIIWEDGVERVGKCKVALTLNNMGNNMRIIYLLQMKDEALAAKVFDIMKEKRK</sequence>
<dbReference type="AlphaFoldDB" id="A0A9W4WUD5"/>
<protein>
    <submittedName>
        <fullName evidence="3">2794_t:CDS:1</fullName>
    </submittedName>
</protein>
<keyword evidence="4" id="KW-1185">Reference proteome</keyword>
<dbReference type="InterPro" id="IPR000219">
    <property type="entry name" value="DH_dom"/>
</dbReference>
<accession>A0A9W4WUD5</accession>
<feature type="compositionally biased region" description="Low complexity" evidence="1">
    <location>
        <begin position="527"/>
        <end position="540"/>
    </location>
</feature>
<feature type="compositionally biased region" description="Pro residues" evidence="1">
    <location>
        <begin position="28"/>
        <end position="38"/>
    </location>
</feature>
<dbReference type="SMART" id="SM00325">
    <property type="entry name" value="RhoGEF"/>
    <property type="match status" value="1"/>
</dbReference>
<evidence type="ECO:0000313" key="4">
    <source>
        <dbReference type="Proteomes" id="UP001153678"/>
    </source>
</evidence>
<dbReference type="SUPFAM" id="SSF50729">
    <property type="entry name" value="PH domain-like"/>
    <property type="match status" value="2"/>
</dbReference>
<dbReference type="SUPFAM" id="SSF48065">
    <property type="entry name" value="DBL homology domain (DH-domain)"/>
    <property type="match status" value="1"/>
</dbReference>
<comment type="caution">
    <text evidence="3">The sequence shown here is derived from an EMBL/GenBank/DDBJ whole genome shotgun (WGS) entry which is preliminary data.</text>
</comment>
<dbReference type="Gene3D" id="1.20.900.10">
    <property type="entry name" value="Dbl homology (DH) domain"/>
    <property type="match status" value="1"/>
</dbReference>
<dbReference type="OrthoDB" id="6244550at2759"/>
<dbReference type="Gene3D" id="2.30.29.30">
    <property type="entry name" value="Pleckstrin-homology domain (PH domain)/Phosphotyrosine-binding domain (PTB)"/>
    <property type="match status" value="2"/>
</dbReference>
<dbReference type="GO" id="GO:0031267">
    <property type="term" value="F:small GTPase binding"/>
    <property type="evidence" value="ECO:0007669"/>
    <property type="project" value="TreeGrafter"/>
</dbReference>
<feature type="domain" description="DH" evidence="2">
    <location>
        <begin position="54"/>
        <end position="235"/>
    </location>
</feature>
<organism evidence="3 4">
    <name type="scientific">Funneliformis geosporum</name>
    <dbReference type="NCBI Taxonomy" id="1117311"/>
    <lineage>
        <taxon>Eukaryota</taxon>
        <taxon>Fungi</taxon>
        <taxon>Fungi incertae sedis</taxon>
        <taxon>Mucoromycota</taxon>
        <taxon>Glomeromycotina</taxon>
        <taxon>Glomeromycetes</taxon>
        <taxon>Glomerales</taxon>
        <taxon>Glomeraceae</taxon>
        <taxon>Funneliformis</taxon>
    </lineage>
</organism>
<dbReference type="PROSITE" id="PS50010">
    <property type="entry name" value="DH_2"/>
    <property type="match status" value="1"/>
</dbReference>
<evidence type="ECO:0000313" key="3">
    <source>
        <dbReference type="EMBL" id="CAI2172836.1"/>
    </source>
</evidence>
<dbReference type="EMBL" id="CAMKVN010000988">
    <property type="protein sequence ID" value="CAI2172836.1"/>
    <property type="molecule type" value="Genomic_DNA"/>
</dbReference>
<evidence type="ECO:0000259" key="2">
    <source>
        <dbReference type="PROSITE" id="PS50010"/>
    </source>
</evidence>
<reference evidence="3" key="1">
    <citation type="submission" date="2022-08" db="EMBL/GenBank/DDBJ databases">
        <authorList>
            <person name="Kallberg Y."/>
            <person name="Tangrot J."/>
            <person name="Rosling A."/>
        </authorList>
    </citation>
    <scope>NUCLEOTIDE SEQUENCE</scope>
    <source>
        <strain evidence="3">Wild A</strain>
    </source>
</reference>
<dbReference type="InterPro" id="IPR035899">
    <property type="entry name" value="DBL_dom_sf"/>
</dbReference>
<dbReference type="GO" id="GO:0005085">
    <property type="term" value="F:guanyl-nucleotide exchange factor activity"/>
    <property type="evidence" value="ECO:0007669"/>
    <property type="project" value="InterPro"/>
</dbReference>
<dbReference type="PANTHER" id="PTHR45924:SF2">
    <property type="entry name" value="FI17866P1"/>
    <property type="match status" value="1"/>
</dbReference>
<feature type="region of interest" description="Disordered" evidence="1">
    <location>
        <begin position="19"/>
        <end position="44"/>
    </location>
</feature>
<feature type="region of interest" description="Disordered" evidence="1">
    <location>
        <begin position="527"/>
        <end position="561"/>
    </location>
</feature>
<dbReference type="PANTHER" id="PTHR45924">
    <property type="entry name" value="FI17866P1"/>
    <property type="match status" value="1"/>
</dbReference>
<name>A0A9W4WUD5_9GLOM</name>
<dbReference type="Pfam" id="PF00621">
    <property type="entry name" value="RhoGEF"/>
    <property type="match status" value="1"/>
</dbReference>
<dbReference type="InterPro" id="IPR011993">
    <property type="entry name" value="PH-like_dom_sf"/>
</dbReference>
<dbReference type="Proteomes" id="UP001153678">
    <property type="component" value="Unassembled WGS sequence"/>
</dbReference>